<dbReference type="InterPro" id="IPR021764">
    <property type="entry name" value="Enterochelin_esterase_N"/>
</dbReference>
<dbReference type="InterPro" id="IPR000801">
    <property type="entry name" value="Esterase-like"/>
</dbReference>
<dbReference type="GO" id="GO:0016787">
    <property type="term" value="F:hydrolase activity"/>
    <property type="evidence" value="ECO:0007669"/>
    <property type="project" value="UniProtKB-KW"/>
</dbReference>
<dbReference type="Gene3D" id="2.60.40.10">
    <property type="entry name" value="Immunoglobulins"/>
    <property type="match status" value="1"/>
</dbReference>
<evidence type="ECO:0000256" key="2">
    <source>
        <dbReference type="ARBA" id="ARBA00022490"/>
    </source>
</evidence>
<dbReference type="Pfam" id="PF11806">
    <property type="entry name" value="Enterochelin_N"/>
    <property type="match status" value="1"/>
</dbReference>
<dbReference type="InterPro" id="IPR029058">
    <property type="entry name" value="AB_hydrolase_fold"/>
</dbReference>
<accession>A0ABW2SJI5</accession>
<dbReference type="InterPro" id="IPR050583">
    <property type="entry name" value="Mycobacterial_A85_antigen"/>
</dbReference>
<evidence type="ECO:0000256" key="4">
    <source>
        <dbReference type="ARBA" id="ARBA00024201"/>
    </source>
</evidence>
<dbReference type="Proteomes" id="UP001596527">
    <property type="component" value="Unassembled WGS sequence"/>
</dbReference>
<reference evidence="7" key="1">
    <citation type="journal article" date="2019" name="Int. J. Syst. Evol. Microbiol.">
        <title>The Global Catalogue of Microorganisms (GCM) 10K type strain sequencing project: providing services to taxonomists for standard genome sequencing and annotation.</title>
        <authorList>
            <consortium name="The Broad Institute Genomics Platform"/>
            <consortium name="The Broad Institute Genome Sequencing Center for Infectious Disease"/>
            <person name="Wu L."/>
            <person name="Ma J."/>
        </authorList>
    </citation>
    <scope>NUCLEOTIDE SEQUENCE [LARGE SCALE GENOMIC DNA]</scope>
    <source>
        <strain evidence="7">CCUG 56698</strain>
    </source>
</reference>
<keyword evidence="7" id="KW-1185">Reference proteome</keyword>
<comment type="subcellular location">
    <subcellularLocation>
        <location evidence="1">Cytoplasm</location>
    </subcellularLocation>
</comment>
<keyword evidence="3 6" id="KW-0378">Hydrolase</keyword>
<dbReference type="InterPro" id="IPR013783">
    <property type="entry name" value="Ig-like_fold"/>
</dbReference>
<comment type="caution">
    <text evidence="6">The sequence shown here is derived from an EMBL/GenBank/DDBJ whole genome shotgun (WGS) entry which is preliminary data.</text>
</comment>
<evidence type="ECO:0000313" key="7">
    <source>
        <dbReference type="Proteomes" id="UP001596527"/>
    </source>
</evidence>
<dbReference type="Gene3D" id="3.40.50.1820">
    <property type="entry name" value="alpha/beta hydrolase"/>
    <property type="match status" value="1"/>
</dbReference>
<proteinExistence type="inferred from homology"/>
<dbReference type="PANTHER" id="PTHR48098">
    <property type="entry name" value="ENTEROCHELIN ESTERASE-RELATED"/>
    <property type="match status" value="1"/>
</dbReference>
<dbReference type="Pfam" id="PF00756">
    <property type="entry name" value="Esterase"/>
    <property type="match status" value="1"/>
</dbReference>
<dbReference type="InterPro" id="IPR014756">
    <property type="entry name" value="Ig_E-set"/>
</dbReference>
<evidence type="ECO:0000256" key="1">
    <source>
        <dbReference type="ARBA" id="ARBA00004496"/>
    </source>
</evidence>
<sequence length="466" mass="49379">MTAQPGPARDLVDEYTPRAWCDRLGSIHVERARQVPPHDAAVPRVPTPLGVLGVLDAIGGEDAPRSGVLTNPLISTDPDAAAAGGATRGGEPPMRLYTWIVDAPGASAVLLWGNGLFDHTDVGASELERVPAGNRCAGRWTITLRLPADWRGSYRIAIHEGPGEAPWRSARGRHAIRRAAIDGARVDPLGSQSIRGSGGQAWSVAAGPAAPAESWRLGGRADQTGGSSHPHGLVDELAFPADGPRPAERAWVYRPAAAAAGNPERTPVLVLFDGQVWKDGLDLPAAMDAVIARGLVAPLHVVMVDSHDEDTRWAHLGVPGGQVDAVLDRILPQVRAAYPVSPRGCDTAVAGQSLGGLAALWTVALAEGRVDHAIAQSPSLWRFPVAAPLLREPRWRSIRLQAGTLEGEMLQDALDLEQRLSFDPLAGCRSISVQPVHGGHDWAWWRVGLVEALRELFPAGPAPGES</sequence>
<dbReference type="SUPFAM" id="SSF81296">
    <property type="entry name" value="E set domains"/>
    <property type="match status" value="1"/>
</dbReference>
<evidence type="ECO:0000313" key="6">
    <source>
        <dbReference type="EMBL" id="MFC7580020.1"/>
    </source>
</evidence>
<dbReference type="EMBL" id="JBHTEF010000001">
    <property type="protein sequence ID" value="MFC7580020.1"/>
    <property type="molecule type" value="Genomic_DNA"/>
</dbReference>
<protein>
    <submittedName>
        <fullName evidence="6">Alpha/beta hydrolase-fold protein</fullName>
    </submittedName>
</protein>
<comment type="similarity">
    <text evidence="4">Belongs to the Fes family.</text>
</comment>
<dbReference type="SUPFAM" id="SSF53474">
    <property type="entry name" value="alpha/beta-Hydrolases"/>
    <property type="match status" value="1"/>
</dbReference>
<organism evidence="6 7">
    <name type="scientific">Schaalia naturae</name>
    <dbReference type="NCBI Taxonomy" id="635203"/>
    <lineage>
        <taxon>Bacteria</taxon>
        <taxon>Bacillati</taxon>
        <taxon>Actinomycetota</taxon>
        <taxon>Actinomycetes</taxon>
        <taxon>Actinomycetales</taxon>
        <taxon>Actinomycetaceae</taxon>
        <taxon>Schaalia</taxon>
    </lineage>
</organism>
<dbReference type="PANTHER" id="PTHR48098:SF3">
    <property type="entry name" value="IRON(III) ENTEROBACTIN ESTERASE"/>
    <property type="match status" value="1"/>
</dbReference>
<dbReference type="RefSeq" id="WP_380971668.1">
    <property type="nucleotide sequence ID" value="NZ_JBHTEF010000001.1"/>
</dbReference>
<gene>
    <name evidence="6" type="ORF">ACFQWG_02100</name>
</gene>
<feature type="domain" description="Enterochelin esterase N-terminal" evidence="5">
    <location>
        <begin position="107"/>
        <end position="215"/>
    </location>
</feature>
<evidence type="ECO:0000259" key="5">
    <source>
        <dbReference type="Pfam" id="PF11806"/>
    </source>
</evidence>
<name>A0ABW2SJI5_9ACTO</name>
<keyword evidence="2" id="KW-0963">Cytoplasm</keyword>
<evidence type="ECO:0000256" key="3">
    <source>
        <dbReference type="ARBA" id="ARBA00022801"/>
    </source>
</evidence>